<reference evidence="1 2" key="2">
    <citation type="journal article" date="2011" name="PLoS ONE">
        <title>The Cyst-Dividing Bacterium Ramlibacter tataouinensis TTB310 Genome Reveals a Well-Stocked Toolbox for Adaptation to a Desert Environment.</title>
        <authorList>
            <person name="De Luca G."/>
            <person name="Barakat M."/>
            <person name="Ortet P."/>
            <person name="Fochesato S."/>
            <person name="Jourlin-Castelli C."/>
            <person name="Ansaldi M."/>
            <person name="Py B."/>
            <person name="Fichant G."/>
            <person name="Coutinho P.M."/>
            <person name="Voulhoux R."/>
            <person name="Bastien O."/>
            <person name="Marechal E."/>
            <person name="Henrissat B."/>
            <person name="Quentin Y."/>
            <person name="Noirot P."/>
            <person name="Filloux A."/>
            <person name="Mejean V."/>
            <person name="Dubow M.S."/>
            <person name="Barras F."/>
            <person name="Barbe V."/>
            <person name="Weissenbach J."/>
            <person name="Mihalcescu I."/>
            <person name="Vermeglio A."/>
            <person name="Achouak W."/>
            <person name="Heulin T."/>
        </authorList>
    </citation>
    <scope>NUCLEOTIDE SEQUENCE [LARGE SCALE GENOMIC DNA]</scope>
    <source>
        <strain evidence="2">ATCC BAA-407 / DSM 14655 / LMG 21543 / TTB310</strain>
    </source>
</reference>
<evidence type="ECO:0000313" key="1">
    <source>
        <dbReference type="EMBL" id="AEG92348.1"/>
    </source>
</evidence>
<reference evidence="2" key="1">
    <citation type="submission" date="2006-01" db="EMBL/GenBank/DDBJ databases">
        <title>Genome of the cyst-dividing bacterium Ramlibacter tataouinensis.</title>
        <authorList>
            <person name="Barakat M."/>
            <person name="Ortet P."/>
            <person name="De Luca G."/>
            <person name="Jourlin-Castelli C."/>
            <person name="Ansaldi M."/>
            <person name="Py B."/>
            <person name="Fichant G."/>
            <person name="Coutinho P."/>
            <person name="Voulhoux R."/>
            <person name="Bastien O."/>
            <person name="Roy S."/>
            <person name="Marechal E."/>
            <person name="Henrissat B."/>
            <person name="Quentin Y."/>
            <person name="Noirot P."/>
            <person name="Filloux A."/>
            <person name="Mejean V."/>
            <person name="DuBow M."/>
            <person name="Barras F."/>
            <person name="Heulin T."/>
        </authorList>
    </citation>
    <scope>NUCLEOTIDE SEQUENCE [LARGE SCALE GENOMIC DNA]</scope>
    <source>
        <strain evidence="2">ATCC BAA-407 / DSM 14655 / LMG 21543 / TTB310</strain>
    </source>
</reference>
<keyword evidence="2" id="KW-1185">Reference proteome</keyword>
<organism evidence="1 2">
    <name type="scientific">Ramlibacter tataouinensis (strain ATCC BAA-407 / DSM 14655 / LMG 21543 / TTB310)</name>
    <dbReference type="NCBI Taxonomy" id="365046"/>
    <lineage>
        <taxon>Bacteria</taxon>
        <taxon>Pseudomonadati</taxon>
        <taxon>Pseudomonadota</taxon>
        <taxon>Betaproteobacteria</taxon>
        <taxon>Burkholderiales</taxon>
        <taxon>Comamonadaceae</taxon>
        <taxon>Ramlibacter</taxon>
    </lineage>
</organism>
<dbReference type="HOGENOM" id="CLU_1041584_0_0_4"/>
<proteinExistence type="predicted"/>
<dbReference type="AlphaFoldDB" id="F5Y2I5"/>
<accession>F5Y2I5</accession>
<evidence type="ECO:0000313" key="2">
    <source>
        <dbReference type="Proteomes" id="UP000008385"/>
    </source>
</evidence>
<gene>
    <name evidence="1" type="ordered locus">Rta_12596</name>
</gene>
<protein>
    <submittedName>
        <fullName evidence="1">Uncharacterized protein</fullName>
    </submittedName>
</protein>
<name>F5Y2I5_RAMTT</name>
<sequence>MRARVLLKISRNRLSMSPEPAASLAARLLPFYGRGKRTQAGPVQGSSLCSEAAFNARNLPPALERLLTPQEGGFGLADMELAVQVGLTHSRLGLMRTSMAVAATDRDEYVRAWIRQMWSIDPASQITRWAKVGRDQDLLVSGVDRAVFECIDAFASRTGMRFVSCRPAALSMLEMHGSSATSNDQLFVWTEPAHNAPRTELVMLTHGRGDHLRAVWRGWIPASERDEALAGAVARFAAAHAITPDVAIHQVHWDDCPDASPVETVAV</sequence>
<dbReference type="EMBL" id="CP000245">
    <property type="protein sequence ID" value="AEG92348.1"/>
    <property type="molecule type" value="Genomic_DNA"/>
</dbReference>
<dbReference type="KEGG" id="rta:Rta_12596"/>
<dbReference type="STRING" id="365046.Rta_12596"/>
<dbReference type="Proteomes" id="UP000008385">
    <property type="component" value="Chromosome"/>
</dbReference>